<name>A0A0C3BBX8_SERVB</name>
<evidence type="ECO:0000313" key="3">
    <source>
        <dbReference type="Proteomes" id="UP000054097"/>
    </source>
</evidence>
<evidence type="ECO:0000313" key="2">
    <source>
        <dbReference type="EMBL" id="KIM28951.1"/>
    </source>
</evidence>
<gene>
    <name evidence="2" type="ORF">M408DRAFT_125649</name>
</gene>
<reference evidence="2 3" key="1">
    <citation type="submission" date="2014-04" db="EMBL/GenBank/DDBJ databases">
        <authorList>
            <consortium name="DOE Joint Genome Institute"/>
            <person name="Kuo A."/>
            <person name="Zuccaro A."/>
            <person name="Kohler A."/>
            <person name="Nagy L.G."/>
            <person name="Floudas D."/>
            <person name="Copeland A."/>
            <person name="Barry K.W."/>
            <person name="Cichocki N."/>
            <person name="Veneault-Fourrey C."/>
            <person name="LaButti K."/>
            <person name="Lindquist E.A."/>
            <person name="Lipzen A."/>
            <person name="Lundell T."/>
            <person name="Morin E."/>
            <person name="Murat C."/>
            <person name="Sun H."/>
            <person name="Tunlid A."/>
            <person name="Henrissat B."/>
            <person name="Grigoriev I.V."/>
            <person name="Hibbett D.S."/>
            <person name="Martin F."/>
            <person name="Nordberg H.P."/>
            <person name="Cantor M.N."/>
            <person name="Hua S.X."/>
        </authorList>
    </citation>
    <scope>NUCLEOTIDE SEQUENCE [LARGE SCALE GENOMIC DNA]</scope>
    <source>
        <strain evidence="2 3">MAFF 305830</strain>
    </source>
</reference>
<evidence type="ECO:0000256" key="1">
    <source>
        <dbReference type="SAM" id="MobiDB-lite"/>
    </source>
</evidence>
<sequence length="83" mass="8771">MDLARASPMPPIGEASGNDDGDSEEMVEVTNPTNSTNNLIQPQQSTVGGSDVAAGQGKLRSTFSTRVLNLLQSFYPSQLIETS</sequence>
<reference evidence="3" key="2">
    <citation type="submission" date="2015-01" db="EMBL/GenBank/DDBJ databases">
        <title>Evolutionary Origins and Diversification of the Mycorrhizal Mutualists.</title>
        <authorList>
            <consortium name="DOE Joint Genome Institute"/>
            <consortium name="Mycorrhizal Genomics Consortium"/>
            <person name="Kohler A."/>
            <person name="Kuo A."/>
            <person name="Nagy L.G."/>
            <person name="Floudas D."/>
            <person name="Copeland A."/>
            <person name="Barry K.W."/>
            <person name="Cichocki N."/>
            <person name="Veneault-Fourrey C."/>
            <person name="LaButti K."/>
            <person name="Lindquist E.A."/>
            <person name="Lipzen A."/>
            <person name="Lundell T."/>
            <person name="Morin E."/>
            <person name="Murat C."/>
            <person name="Riley R."/>
            <person name="Ohm R."/>
            <person name="Sun H."/>
            <person name="Tunlid A."/>
            <person name="Henrissat B."/>
            <person name="Grigoriev I.V."/>
            <person name="Hibbett D.S."/>
            <person name="Martin F."/>
        </authorList>
    </citation>
    <scope>NUCLEOTIDE SEQUENCE [LARGE SCALE GENOMIC DNA]</scope>
    <source>
        <strain evidence="3">MAFF 305830</strain>
    </source>
</reference>
<accession>A0A0C3BBX8</accession>
<keyword evidence="3" id="KW-1185">Reference proteome</keyword>
<feature type="compositionally biased region" description="Acidic residues" evidence="1">
    <location>
        <begin position="17"/>
        <end position="27"/>
    </location>
</feature>
<feature type="compositionally biased region" description="Polar residues" evidence="1">
    <location>
        <begin position="30"/>
        <end position="48"/>
    </location>
</feature>
<dbReference type="Proteomes" id="UP000054097">
    <property type="component" value="Unassembled WGS sequence"/>
</dbReference>
<feature type="region of interest" description="Disordered" evidence="1">
    <location>
        <begin position="1"/>
        <end position="54"/>
    </location>
</feature>
<dbReference type="EMBL" id="KN824290">
    <property type="protein sequence ID" value="KIM28951.1"/>
    <property type="molecule type" value="Genomic_DNA"/>
</dbReference>
<proteinExistence type="predicted"/>
<dbReference type="AlphaFoldDB" id="A0A0C3BBX8"/>
<organism evidence="2 3">
    <name type="scientific">Serendipita vermifera MAFF 305830</name>
    <dbReference type="NCBI Taxonomy" id="933852"/>
    <lineage>
        <taxon>Eukaryota</taxon>
        <taxon>Fungi</taxon>
        <taxon>Dikarya</taxon>
        <taxon>Basidiomycota</taxon>
        <taxon>Agaricomycotina</taxon>
        <taxon>Agaricomycetes</taxon>
        <taxon>Sebacinales</taxon>
        <taxon>Serendipitaceae</taxon>
        <taxon>Serendipita</taxon>
    </lineage>
</organism>
<dbReference type="HOGENOM" id="CLU_2544021_0_0_1"/>
<protein>
    <submittedName>
        <fullName evidence="2">Uncharacterized protein</fullName>
    </submittedName>
</protein>